<evidence type="ECO:0000256" key="1">
    <source>
        <dbReference type="ARBA" id="ARBA00008791"/>
    </source>
</evidence>
<dbReference type="Proteomes" id="UP001317322">
    <property type="component" value="Chromosome"/>
</dbReference>
<accession>A0ABY5K782</accession>
<dbReference type="Pfam" id="PF00582">
    <property type="entry name" value="Usp"/>
    <property type="match status" value="2"/>
</dbReference>
<dbReference type="InterPro" id="IPR014729">
    <property type="entry name" value="Rossmann-like_a/b/a_fold"/>
</dbReference>
<feature type="domain" description="UspA" evidence="2">
    <location>
        <begin position="149"/>
        <end position="290"/>
    </location>
</feature>
<dbReference type="InterPro" id="IPR006015">
    <property type="entry name" value="Universal_stress_UspA"/>
</dbReference>
<proteinExistence type="inferred from homology"/>
<dbReference type="PRINTS" id="PR01438">
    <property type="entry name" value="UNVRSLSTRESS"/>
</dbReference>
<dbReference type="PANTHER" id="PTHR46268:SF6">
    <property type="entry name" value="UNIVERSAL STRESS PROTEIN UP12"/>
    <property type="match status" value="1"/>
</dbReference>
<feature type="domain" description="UspA" evidence="2">
    <location>
        <begin position="3"/>
        <end position="138"/>
    </location>
</feature>
<dbReference type="SUPFAM" id="SSF52402">
    <property type="entry name" value="Adenine nucleotide alpha hydrolases-like"/>
    <property type="match status" value="2"/>
</dbReference>
<dbReference type="Gene3D" id="3.40.50.620">
    <property type="entry name" value="HUPs"/>
    <property type="match status" value="2"/>
</dbReference>
<dbReference type="EMBL" id="CP101989">
    <property type="protein sequence ID" value="UUI66319.1"/>
    <property type="molecule type" value="Genomic_DNA"/>
</dbReference>
<gene>
    <name evidence="3" type="ORF">NP075_06285</name>
</gene>
<dbReference type="InterPro" id="IPR006016">
    <property type="entry name" value="UspA"/>
</dbReference>
<organism evidence="3 4">
    <name type="scientific">Cellulomonas wangsupingiae</name>
    <dbReference type="NCBI Taxonomy" id="2968085"/>
    <lineage>
        <taxon>Bacteria</taxon>
        <taxon>Bacillati</taxon>
        <taxon>Actinomycetota</taxon>
        <taxon>Actinomycetes</taxon>
        <taxon>Micrococcales</taxon>
        <taxon>Cellulomonadaceae</taxon>
        <taxon>Cellulomonas</taxon>
    </lineage>
</organism>
<dbReference type="RefSeq" id="WP_227564506.1">
    <property type="nucleotide sequence ID" value="NZ_CP101989.1"/>
</dbReference>
<evidence type="ECO:0000259" key="2">
    <source>
        <dbReference type="Pfam" id="PF00582"/>
    </source>
</evidence>
<evidence type="ECO:0000313" key="4">
    <source>
        <dbReference type="Proteomes" id="UP001317322"/>
    </source>
</evidence>
<comment type="similarity">
    <text evidence="1">Belongs to the universal stress protein A family.</text>
</comment>
<keyword evidence="4" id="KW-1185">Reference proteome</keyword>
<protein>
    <submittedName>
        <fullName evidence="3">Universal stress protein</fullName>
    </submittedName>
</protein>
<sequence>MGTHVVVGYDGSAEGVAAVRWAAREAARLDAPLQVVHVWGLSGQLDLPPLGTASAYVRAGAQEVADEGGTVALEAAPGLDVSVVLADGPPAQALVDRAAGATYLVVGRQGAGRLSGILMGSVALGTVQHAGCPVVVVPRTQVEPLSTGRVVVGVDGSSAALGAVVAAARHAVVTGDRLVVVTAWRSPVHGRALASWLREQPDVAPDDLARDAARRAQEPAVALLAEQFPGLEVEPVVEEGPAAHVLAQHAERADLLVVGTRGRGGIAGLVLGSVSQWLVARAACPVLVSRVGVDTGPGERARS</sequence>
<dbReference type="PANTHER" id="PTHR46268">
    <property type="entry name" value="STRESS RESPONSE PROTEIN NHAX"/>
    <property type="match status" value="1"/>
</dbReference>
<evidence type="ECO:0000313" key="3">
    <source>
        <dbReference type="EMBL" id="UUI66319.1"/>
    </source>
</evidence>
<reference evidence="3 4" key="1">
    <citation type="submission" date="2022-07" db="EMBL/GenBank/DDBJ databases">
        <title>Novel species in genus cellulomonas.</title>
        <authorList>
            <person name="Ye L."/>
        </authorList>
    </citation>
    <scope>NUCLEOTIDE SEQUENCE [LARGE SCALE GENOMIC DNA]</scope>
    <source>
        <strain evidence="4">zg-Y908</strain>
    </source>
</reference>
<name>A0ABY5K782_9CELL</name>